<keyword evidence="2" id="KW-1185">Reference proteome</keyword>
<organism evidence="1 2">
    <name type="scientific">Armillaria ostoyae</name>
    <name type="common">Armillaria root rot fungus</name>
    <dbReference type="NCBI Taxonomy" id="47428"/>
    <lineage>
        <taxon>Eukaryota</taxon>
        <taxon>Fungi</taxon>
        <taxon>Dikarya</taxon>
        <taxon>Basidiomycota</taxon>
        <taxon>Agaricomycotina</taxon>
        <taxon>Agaricomycetes</taxon>
        <taxon>Agaricomycetidae</taxon>
        <taxon>Agaricales</taxon>
        <taxon>Marasmiineae</taxon>
        <taxon>Physalacriaceae</taxon>
        <taxon>Armillaria</taxon>
    </lineage>
</organism>
<reference evidence="2" key="1">
    <citation type="journal article" date="2017" name="Nat. Ecol. Evol.">
        <title>Genome expansion and lineage-specific genetic innovations in the forest pathogenic fungi Armillaria.</title>
        <authorList>
            <person name="Sipos G."/>
            <person name="Prasanna A.N."/>
            <person name="Walter M.C."/>
            <person name="O'Connor E."/>
            <person name="Balint B."/>
            <person name="Krizsan K."/>
            <person name="Kiss B."/>
            <person name="Hess J."/>
            <person name="Varga T."/>
            <person name="Slot J."/>
            <person name="Riley R."/>
            <person name="Boka B."/>
            <person name="Rigling D."/>
            <person name="Barry K."/>
            <person name="Lee J."/>
            <person name="Mihaltcheva S."/>
            <person name="LaButti K."/>
            <person name="Lipzen A."/>
            <person name="Waldron R."/>
            <person name="Moloney N.M."/>
            <person name="Sperisen C."/>
            <person name="Kredics L."/>
            <person name="Vagvoelgyi C."/>
            <person name="Patrignani A."/>
            <person name="Fitzpatrick D."/>
            <person name="Nagy I."/>
            <person name="Doyle S."/>
            <person name="Anderson J.B."/>
            <person name="Grigoriev I.V."/>
            <person name="Gueldener U."/>
            <person name="Muensterkoetter M."/>
            <person name="Nagy L.G."/>
        </authorList>
    </citation>
    <scope>NUCLEOTIDE SEQUENCE [LARGE SCALE GENOMIC DNA]</scope>
    <source>
        <strain evidence="2">C18/9</strain>
    </source>
</reference>
<sequence length="281" mass="32374">MLHDFHNAIVTAVSLTILFIGGNYTKVTDVSDARRLTPKLSSTLDQLHINFCTMRFQGERGQSKAPIAVLKWFSHVPQLPILRRLVIKAYTSDAKVAAHLFSKAKQTLLTLVLNYVGERFLLRHYDYSLATDNFKGNIFTNLEGARQLKSVWVLCIASRLGEVADSLKKLEDVPLEEIHLHIPLCSETDSLEKLKPLDDHIHAGHFSQLHRMDLHMVQTRSLVEGHEINDGECEQAFESQAQEVMRYCIHKSILRFRWLPEYERGLDDVFRREMSEKFLFS</sequence>
<evidence type="ECO:0000313" key="2">
    <source>
        <dbReference type="Proteomes" id="UP000219338"/>
    </source>
</evidence>
<name>A0A284QXQ5_ARMOS</name>
<dbReference type="AlphaFoldDB" id="A0A284QXQ5"/>
<evidence type="ECO:0000313" key="1">
    <source>
        <dbReference type="EMBL" id="SJL01195.1"/>
    </source>
</evidence>
<dbReference type="EMBL" id="FUEG01000003">
    <property type="protein sequence ID" value="SJL01195.1"/>
    <property type="molecule type" value="Genomic_DNA"/>
</dbReference>
<dbReference type="Proteomes" id="UP000219338">
    <property type="component" value="Unassembled WGS sequence"/>
</dbReference>
<accession>A0A284QXQ5</accession>
<protein>
    <submittedName>
        <fullName evidence="1">Uncharacterized protein</fullName>
    </submittedName>
</protein>
<gene>
    <name evidence="1" type="ORF">ARMOST_04513</name>
</gene>
<proteinExistence type="predicted"/>